<gene>
    <name evidence="2" type="ORF">CPB83DRAFT_854552</name>
</gene>
<dbReference type="Proteomes" id="UP000807306">
    <property type="component" value="Unassembled WGS sequence"/>
</dbReference>
<dbReference type="OrthoDB" id="2972209at2759"/>
<feature type="compositionally biased region" description="Polar residues" evidence="1">
    <location>
        <begin position="132"/>
        <end position="148"/>
    </location>
</feature>
<keyword evidence="3" id="KW-1185">Reference proteome</keyword>
<organism evidence="2 3">
    <name type="scientific">Crepidotus variabilis</name>
    <dbReference type="NCBI Taxonomy" id="179855"/>
    <lineage>
        <taxon>Eukaryota</taxon>
        <taxon>Fungi</taxon>
        <taxon>Dikarya</taxon>
        <taxon>Basidiomycota</taxon>
        <taxon>Agaricomycotina</taxon>
        <taxon>Agaricomycetes</taxon>
        <taxon>Agaricomycetidae</taxon>
        <taxon>Agaricales</taxon>
        <taxon>Agaricineae</taxon>
        <taxon>Crepidotaceae</taxon>
        <taxon>Crepidotus</taxon>
    </lineage>
</organism>
<dbReference type="EMBL" id="MU157853">
    <property type="protein sequence ID" value="KAF9528405.1"/>
    <property type="molecule type" value="Genomic_DNA"/>
</dbReference>
<feature type="compositionally biased region" description="Polar residues" evidence="1">
    <location>
        <begin position="162"/>
        <end position="172"/>
    </location>
</feature>
<sequence length="187" mass="21230">MSSAPTSLSSMGLYVPVHKRSSSRGSSRASSPAAAARVPSEKGTKPSQIYSASYLLSLRPKADESMKEKMRDNCPEVVMNRRMRKSHEFHEHQIAKVQRQQAHPHEQQYQQQQHQQHSAPHHFETRHVVVSTPISKSETIQQRSTPRRSQPIGRPAERRRNVLQSKPVSTESWRGMRITAMPPLAVV</sequence>
<feature type="compositionally biased region" description="Low complexity" evidence="1">
    <location>
        <begin position="107"/>
        <end position="118"/>
    </location>
</feature>
<feature type="region of interest" description="Disordered" evidence="1">
    <location>
        <begin position="90"/>
        <end position="174"/>
    </location>
</feature>
<feature type="compositionally biased region" description="Low complexity" evidence="1">
    <location>
        <begin position="23"/>
        <end position="38"/>
    </location>
</feature>
<reference evidence="2" key="1">
    <citation type="submission" date="2020-11" db="EMBL/GenBank/DDBJ databases">
        <authorList>
            <consortium name="DOE Joint Genome Institute"/>
            <person name="Ahrendt S."/>
            <person name="Riley R."/>
            <person name="Andreopoulos W."/>
            <person name="Labutti K."/>
            <person name="Pangilinan J."/>
            <person name="Ruiz-Duenas F.J."/>
            <person name="Barrasa J.M."/>
            <person name="Sanchez-Garcia M."/>
            <person name="Camarero S."/>
            <person name="Miyauchi S."/>
            <person name="Serrano A."/>
            <person name="Linde D."/>
            <person name="Babiker R."/>
            <person name="Drula E."/>
            <person name="Ayuso-Fernandez I."/>
            <person name="Pacheco R."/>
            <person name="Padilla G."/>
            <person name="Ferreira P."/>
            <person name="Barriuso J."/>
            <person name="Kellner H."/>
            <person name="Castanera R."/>
            <person name="Alfaro M."/>
            <person name="Ramirez L."/>
            <person name="Pisabarro A.G."/>
            <person name="Kuo A."/>
            <person name="Tritt A."/>
            <person name="Lipzen A."/>
            <person name="He G."/>
            <person name="Yan M."/>
            <person name="Ng V."/>
            <person name="Cullen D."/>
            <person name="Martin F."/>
            <person name="Rosso M.-N."/>
            <person name="Henrissat B."/>
            <person name="Hibbett D."/>
            <person name="Martinez A.T."/>
            <person name="Grigoriev I.V."/>
        </authorList>
    </citation>
    <scope>NUCLEOTIDE SEQUENCE</scope>
    <source>
        <strain evidence="2">CBS 506.95</strain>
    </source>
</reference>
<feature type="region of interest" description="Disordered" evidence="1">
    <location>
        <begin position="1"/>
        <end position="53"/>
    </location>
</feature>
<dbReference type="AlphaFoldDB" id="A0A9P6EG30"/>
<evidence type="ECO:0000313" key="2">
    <source>
        <dbReference type="EMBL" id="KAF9528405.1"/>
    </source>
</evidence>
<name>A0A9P6EG30_9AGAR</name>
<evidence type="ECO:0000313" key="3">
    <source>
        <dbReference type="Proteomes" id="UP000807306"/>
    </source>
</evidence>
<feature type="compositionally biased region" description="Polar residues" evidence="1">
    <location>
        <begin position="1"/>
        <end position="10"/>
    </location>
</feature>
<proteinExistence type="predicted"/>
<accession>A0A9P6EG30</accession>
<evidence type="ECO:0000256" key="1">
    <source>
        <dbReference type="SAM" id="MobiDB-lite"/>
    </source>
</evidence>
<comment type="caution">
    <text evidence="2">The sequence shown here is derived from an EMBL/GenBank/DDBJ whole genome shotgun (WGS) entry which is preliminary data.</text>
</comment>
<protein>
    <submittedName>
        <fullName evidence="2">Uncharacterized protein</fullName>
    </submittedName>
</protein>